<organism evidence="2 3">
    <name type="scientific">Candidatus Berkelbacteria bacterium RIFOXYA2_FULL_43_10</name>
    <dbReference type="NCBI Taxonomy" id="1797472"/>
    <lineage>
        <taxon>Bacteria</taxon>
        <taxon>Candidatus Berkelbacteria</taxon>
    </lineage>
</organism>
<accession>A0A1F5E757</accession>
<proteinExistence type="predicted"/>
<reference evidence="2 3" key="1">
    <citation type="journal article" date="2016" name="Nat. Commun.">
        <title>Thousands of microbial genomes shed light on interconnected biogeochemical processes in an aquifer system.</title>
        <authorList>
            <person name="Anantharaman K."/>
            <person name="Brown C.T."/>
            <person name="Hug L.A."/>
            <person name="Sharon I."/>
            <person name="Castelle C.J."/>
            <person name="Probst A.J."/>
            <person name="Thomas B.C."/>
            <person name="Singh A."/>
            <person name="Wilkins M.J."/>
            <person name="Karaoz U."/>
            <person name="Brodie E.L."/>
            <person name="Williams K.H."/>
            <person name="Hubbard S.S."/>
            <person name="Banfield J.F."/>
        </authorList>
    </citation>
    <scope>NUCLEOTIDE SEQUENCE [LARGE SCALE GENOMIC DNA]</scope>
</reference>
<evidence type="ECO:0000313" key="2">
    <source>
        <dbReference type="EMBL" id="OGD63136.1"/>
    </source>
</evidence>
<name>A0A1F5E757_9BACT</name>
<gene>
    <name evidence="2" type="ORF">A2215_01580</name>
</gene>
<dbReference type="AlphaFoldDB" id="A0A1F5E757"/>
<evidence type="ECO:0000256" key="1">
    <source>
        <dbReference type="SAM" id="MobiDB-lite"/>
    </source>
</evidence>
<protein>
    <submittedName>
        <fullName evidence="2">Uncharacterized protein</fullName>
    </submittedName>
</protein>
<sequence>MKHEYATKAGNAVSAKQKKMRNGTMARLRRNISGSIQIFGHVSLRKPIQLLPTTGQEAAKQIPDRNRSALTLARRVKKLLCT</sequence>
<evidence type="ECO:0000313" key="3">
    <source>
        <dbReference type="Proteomes" id="UP000178583"/>
    </source>
</evidence>
<feature type="region of interest" description="Disordered" evidence="1">
    <location>
        <begin position="1"/>
        <end position="23"/>
    </location>
</feature>
<dbReference type="Proteomes" id="UP000178583">
    <property type="component" value="Unassembled WGS sequence"/>
</dbReference>
<comment type="caution">
    <text evidence="2">The sequence shown here is derived from an EMBL/GenBank/DDBJ whole genome shotgun (WGS) entry which is preliminary data.</text>
</comment>
<dbReference type="EMBL" id="MEZY01000038">
    <property type="protein sequence ID" value="OGD63136.1"/>
    <property type="molecule type" value="Genomic_DNA"/>
</dbReference>